<keyword evidence="1" id="KW-0472">Membrane</keyword>
<name>A0ABV2A626_9ACTN</name>
<gene>
    <name evidence="2" type="ORF">ABUK86_32095</name>
</gene>
<evidence type="ECO:0000313" key="3">
    <source>
        <dbReference type="Proteomes" id="UP001432401"/>
    </source>
</evidence>
<keyword evidence="1" id="KW-1133">Transmembrane helix</keyword>
<dbReference type="EMBL" id="JBEQNB010000032">
    <property type="protein sequence ID" value="MES0838446.1"/>
    <property type="molecule type" value="Genomic_DNA"/>
</dbReference>
<dbReference type="Proteomes" id="UP001432401">
    <property type="component" value="Unassembled WGS sequence"/>
</dbReference>
<evidence type="ECO:0000313" key="2">
    <source>
        <dbReference type="EMBL" id="MES0838446.1"/>
    </source>
</evidence>
<keyword evidence="1" id="KW-0812">Transmembrane</keyword>
<keyword evidence="3" id="KW-1185">Reference proteome</keyword>
<organism evidence="2 3">
    <name type="scientific">Nocardiopsis tropica</name>
    <dbReference type="NCBI Taxonomy" id="109330"/>
    <lineage>
        <taxon>Bacteria</taxon>
        <taxon>Bacillati</taxon>
        <taxon>Actinomycetota</taxon>
        <taxon>Actinomycetes</taxon>
        <taxon>Streptosporangiales</taxon>
        <taxon>Nocardiopsidaceae</taxon>
        <taxon>Nocardiopsis</taxon>
    </lineage>
</organism>
<sequence length="53" mass="5294">MIDERTGLILLTALVIAAIATALSLADDHSWPRALLVAGAAAGGTIGVLALLL</sequence>
<feature type="transmembrane region" description="Helical" evidence="1">
    <location>
        <begin position="34"/>
        <end position="52"/>
    </location>
</feature>
<evidence type="ECO:0000256" key="1">
    <source>
        <dbReference type="SAM" id="Phobius"/>
    </source>
</evidence>
<proteinExistence type="predicted"/>
<accession>A0ABV2A626</accession>
<protein>
    <submittedName>
        <fullName evidence="2">Uncharacterized protein</fullName>
    </submittedName>
</protein>
<reference evidence="2 3" key="1">
    <citation type="submission" date="2024-06" db="EMBL/GenBank/DDBJ databases">
        <authorList>
            <person name="Bataeva Y.V."/>
            <person name="Grigorian L.N."/>
            <person name="Solomentsev V.I."/>
        </authorList>
    </citation>
    <scope>NUCLEOTIDE SEQUENCE [LARGE SCALE GENOMIC DNA]</scope>
    <source>
        <strain evidence="3">SCPM-O-B-12605 (RCAM04882)</strain>
    </source>
</reference>
<comment type="caution">
    <text evidence="2">The sequence shown here is derived from an EMBL/GenBank/DDBJ whole genome shotgun (WGS) entry which is preliminary data.</text>
</comment>
<dbReference type="RefSeq" id="WP_352987292.1">
    <property type="nucleotide sequence ID" value="NZ_JBEQNA010000024.1"/>
</dbReference>